<name>A0A381CD19_9ENTR</name>
<dbReference type="Proteomes" id="UP000255528">
    <property type="component" value="Unassembled WGS sequence"/>
</dbReference>
<accession>A0A381CD19</accession>
<protein>
    <submittedName>
        <fullName evidence="1">Uncharacterized protein</fullName>
    </submittedName>
</protein>
<gene>
    <name evidence="1" type="ORF">NCTC12119_04281</name>
</gene>
<sequence length="156" mass="17313">MYSFTKGLYLLGIVLPLSGCVISLSSMEDYSGTDAAKIRVANTSDPLSMKFYKKVGRCLQEIDSRSLAPGVNILGFKSTKFKKINDIEPLPEGSPLRGVDYMEYNIQPGQYLKVGYRTTSQTMYTQTLHTSYRSFIPKAGHSYEAYTVAGGIILIQ</sequence>
<evidence type="ECO:0000313" key="1">
    <source>
        <dbReference type="EMBL" id="SUW65720.1"/>
    </source>
</evidence>
<proteinExistence type="predicted"/>
<dbReference type="RefSeq" id="WP_256682689.1">
    <property type="nucleotide sequence ID" value="NZ_UIGI01000001.1"/>
</dbReference>
<dbReference type="EMBL" id="UIGI01000001">
    <property type="protein sequence ID" value="SUW65720.1"/>
    <property type="molecule type" value="Genomic_DNA"/>
</dbReference>
<dbReference type="AlphaFoldDB" id="A0A381CD19"/>
<organism evidence="1 2">
    <name type="scientific">Buttiauxella agrestis</name>
    <dbReference type="NCBI Taxonomy" id="82977"/>
    <lineage>
        <taxon>Bacteria</taxon>
        <taxon>Pseudomonadati</taxon>
        <taxon>Pseudomonadota</taxon>
        <taxon>Gammaproteobacteria</taxon>
        <taxon>Enterobacterales</taxon>
        <taxon>Enterobacteriaceae</taxon>
        <taxon>Buttiauxella</taxon>
    </lineage>
</organism>
<reference evidence="1 2" key="1">
    <citation type="submission" date="2018-06" db="EMBL/GenBank/DDBJ databases">
        <authorList>
            <consortium name="Pathogen Informatics"/>
            <person name="Doyle S."/>
        </authorList>
    </citation>
    <scope>NUCLEOTIDE SEQUENCE [LARGE SCALE GENOMIC DNA]</scope>
    <source>
        <strain evidence="1 2">NCTC12119</strain>
    </source>
</reference>
<evidence type="ECO:0000313" key="2">
    <source>
        <dbReference type="Proteomes" id="UP000255528"/>
    </source>
</evidence>